<dbReference type="AlphaFoldDB" id="A0A511BRI6"/>
<dbReference type="GO" id="GO:0016757">
    <property type="term" value="F:glycosyltransferase activity"/>
    <property type="evidence" value="ECO:0007669"/>
    <property type="project" value="InterPro"/>
</dbReference>
<keyword evidence="3" id="KW-0808">Transferase</keyword>
<dbReference type="NCBIfam" id="TIGR04414">
    <property type="entry name" value="hepto_Aah_TibC"/>
    <property type="match status" value="1"/>
</dbReference>
<comment type="caution">
    <text evidence="3">The sequence shown here is derived from an EMBL/GenBank/DDBJ whole genome shotgun (WGS) entry which is preliminary data.</text>
</comment>
<feature type="compositionally biased region" description="Pro residues" evidence="1">
    <location>
        <begin position="24"/>
        <end position="48"/>
    </location>
</feature>
<dbReference type="RefSeq" id="WP_147094005.1">
    <property type="nucleotide sequence ID" value="NZ_BJVC01000005.1"/>
</dbReference>
<name>A0A511BRI6_9PROT</name>
<dbReference type="OrthoDB" id="5561008at2"/>
<dbReference type="SUPFAM" id="SSF53756">
    <property type="entry name" value="UDP-Glycosyltransferase/glycogen phosphorylase"/>
    <property type="match status" value="1"/>
</dbReference>
<evidence type="ECO:0000256" key="1">
    <source>
        <dbReference type="SAM" id="MobiDB-lite"/>
    </source>
</evidence>
<reference evidence="3 4" key="1">
    <citation type="submission" date="2019-07" db="EMBL/GenBank/DDBJ databases">
        <title>Whole genome shotgun sequence of Swaminathania salitolerans NBRC 104436.</title>
        <authorList>
            <person name="Hosoyama A."/>
            <person name="Uohara A."/>
            <person name="Ohji S."/>
            <person name="Ichikawa N."/>
        </authorList>
    </citation>
    <scope>NUCLEOTIDE SEQUENCE [LARGE SCALE GENOMIC DNA]</scope>
    <source>
        <strain evidence="3 4">NBRC 104436</strain>
    </source>
</reference>
<sequence>MSSDSSASSSVSDVAAPIGAPAPAAAPPAPPQAKPAPTPNPYILPPDVPTNDAGQGIHFDFNWGARVLMPKCPEGKWRATLTDLDSSTIIFQGELEEGHLSSTKKFYIRFAVDVRRVSPDGTETLVLHHEFDARGKVVLVQLPVGTLGDTLGWFPYVARFARQSGARVVCCLAGVFIPLFAKEYPDIELMTKAQFEESPLRRLVYATYNIGLFFDDQDNIHQPCDFRYVGLHRTAGYILGVDPTEEPPRVVIEDESRPIEEPYVCIATQASAQCKYWNNPGGWLGVIDFLKKRGYRVICIDQKPFNGAGIVWNQIPHGAEDQTGNRPLSERARWLKHADLFIGLSSGLSWLSWAVGTKTVMISGFTHPNNEFHTPWRVISWHSCHSCWNDPRLMFDHNDFLWCPRHAKTDRQFECSRLISTDVVTKNVADALGIAPPEKAPVQA</sequence>
<evidence type="ECO:0000313" key="4">
    <source>
        <dbReference type="Proteomes" id="UP000321405"/>
    </source>
</evidence>
<protein>
    <submittedName>
        <fullName evidence="3">Autotransporter strand-loop-strand O-heptosyltransferase</fullName>
    </submittedName>
</protein>
<feature type="compositionally biased region" description="Low complexity" evidence="1">
    <location>
        <begin position="1"/>
        <end position="23"/>
    </location>
</feature>
<dbReference type="InterPro" id="IPR002201">
    <property type="entry name" value="Glyco_trans_9"/>
</dbReference>
<dbReference type="InterPro" id="IPR049327">
    <property type="entry name" value="TibC/BAHTCr-like_N"/>
</dbReference>
<feature type="domain" description="Autotransproter heptosyltransferase TibC/BAHTCr-like N-terminal" evidence="2">
    <location>
        <begin position="55"/>
        <end position="116"/>
    </location>
</feature>
<evidence type="ECO:0000313" key="3">
    <source>
        <dbReference type="EMBL" id="GEL02920.1"/>
    </source>
</evidence>
<dbReference type="Gene3D" id="3.40.50.2000">
    <property type="entry name" value="Glycogen Phosphorylase B"/>
    <property type="match status" value="1"/>
</dbReference>
<keyword evidence="4" id="KW-1185">Reference proteome</keyword>
<feature type="region of interest" description="Disordered" evidence="1">
    <location>
        <begin position="1"/>
        <end position="49"/>
    </location>
</feature>
<evidence type="ECO:0000259" key="2">
    <source>
        <dbReference type="Pfam" id="PF21129"/>
    </source>
</evidence>
<dbReference type="EMBL" id="BJVC01000005">
    <property type="protein sequence ID" value="GEL02920.1"/>
    <property type="molecule type" value="Genomic_DNA"/>
</dbReference>
<dbReference type="Pfam" id="PF01075">
    <property type="entry name" value="Glyco_transf_9"/>
    <property type="match status" value="1"/>
</dbReference>
<dbReference type="InterPro" id="IPR030929">
    <property type="entry name" value="Aah/TibC-like"/>
</dbReference>
<gene>
    <name evidence="3" type="ORF">SSA02_20830</name>
</gene>
<proteinExistence type="predicted"/>
<accession>A0A511BRI6</accession>
<organism evidence="3 4">
    <name type="scientific">Swaminathania salitolerans</name>
    <dbReference type="NCBI Taxonomy" id="182838"/>
    <lineage>
        <taxon>Bacteria</taxon>
        <taxon>Pseudomonadati</taxon>
        <taxon>Pseudomonadota</taxon>
        <taxon>Alphaproteobacteria</taxon>
        <taxon>Acetobacterales</taxon>
        <taxon>Acetobacteraceae</taxon>
        <taxon>Swaminathania</taxon>
    </lineage>
</organism>
<dbReference type="Pfam" id="PF21129">
    <property type="entry name" value="TibC_1st"/>
    <property type="match status" value="1"/>
</dbReference>
<dbReference type="Proteomes" id="UP000321405">
    <property type="component" value="Unassembled WGS sequence"/>
</dbReference>